<dbReference type="Proteomes" id="UP000032300">
    <property type="component" value="Chromosome"/>
</dbReference>
<sequence>MEEPAKPWPLRPVLLAVIGLGAGLLAHLILGKAYATLSARDASLLTGVLLGAVLTGFTLERRLWWASIVFALVMAVVGALVLYWNGSPGGWSAGEGWRMVSLALAVAIAAPLFQAARDEGTVRTPYPVVHDHAWTNIVLWCACWLFVAIVFAMTWLLASLFLLIKIEFLRELLEKNWFWRALIGAAFGAGLGVLRENDGVVRLLQRVVATVLGVLAPVLAVGLVLFLLALPFTGLNALWDATSATTPILLSCAIGALILANAVIGNAPEQEKRFPLLRFGAMALAATILPLAVLATIAIALRTGQYGFTPQRLWAIVFVAIACLYGAAYWVALAWGRLNWGARVRPLNLALAFLVCGVALVLATPLVSFNAISTRDQVARLEAGKLTPETFDWRALAYDFGEPGRAALAKLRGSANAEIRRRAMQATEAPNRWGVAESMPPRADLAKRIRVLPAGSPPIPDALLDYLAQARCGVAQEWGCTVVLLGADSALLLRDSCFGSRFGRLCDDTDSLRQADGKWNLEASRELRISVAPDDAAKARVAAQKQAYAAGQIEVRKVERRQVFVGGQPVGDAFE</sequence>
<protein>
    <recommendedName>
        <fullName evidence="4">DUF4153 domain-containing protein</fullName>
    </recommendedName>
</protein>
<feature type="transmembrane region" description="Helical" evidence="1">
    <location>
        <begin position="64"/>
        <end position="84"/>
    </location>
</feature>
<name>A0A7U5CV58_9SPHN</name>
<evidence type="ECO:0000256" key="1">
    <source>
        <dbReference type="SAM" id="Phobius"/>
    </source>
</evidence>
<evidence type="ECO:0008006" key="4">
    <source>
        <dbReference type="Google" id="ProtNLM"/>
    </source>
</evidence>
<dbReference type="AlphaFoldDB" id="A0A7U5CV58"/>
<gene>
    <name evidence="2" type="ORF">TS85_11825</name>
</gene>
<feature type="transmembrane region" description="Helical" evidence="1">
    <location>
        <begin position="313"/>
        <end position="335"/>
    </location>
</feature>
<dbReference type="KEGG" id="sphi:TS85_11825"/>
<organism evidence="2 3">
    <name type="scientific">Sphingomonas hengshuiensis</name>
    <dbReference type="NCBI Taxonomy" id="1609977"/>
    <lineage>
        <taxon>Bacteria</taxon>
        <taxon>Pseudomonadati</taxon>
        <taxon>Pseudomonadota</taxon>
        <taxon>Alphaproteobacteria</taxon>
        <taxon>Sphingomonadales</taxon>
        <taxon>Sphingomonadaceae</taxon>
        <taxon>Sphingomonas</taxon>
    </lineage>
</organism>
<keyword evidence="3" id="KW-1185">Reference proteome</keyword>
<evidence type="ECO:0000313" key="3">
    <source>
        <dbReference type="Proteomes" id="UP000032300"/>
    </source>
</evidence>
<keyword evidence="1" id="KW-0472">Membrane</keyword>
<feature type="transmembrane region" description="Helical" evidence="1">
    <location>
        <begin position="347"/>
        <end position="367"/>
    </location>
</feature>
<feature type="transmembrane region" description="Helical" evidence="1">
    <location>
        <begin position="137"/>
        <end position="157"/>
    </location>
</feature>
<dbReference type="InterPro" id="IPR025291">
    <property type="entry name" value="DUF4153"/>
</dbReference>
<accession>A0A7U5CV58</accession>
<feature type="transmembrane region" description="Helical" evidence="1">
    <location>
        <begin position="12"/>
        <end position="30"/>
    </location>
</feature>
<feature type="transmembrane region" description="Helical" evidence="1">
    <location>
        <begin position="177"/>
        <end position="195"/>
    </location>
</feature>
<reference evidence="2 3" key="1">
    <citation type="journal article" date="2015" name="Int. J. Syst. Evol. Microbiol.">
        <title>Sphingomonas hengshuiensis sp. nov., isolated from lake wetland.</title>
        <authorList>
            <person name="Wei S."/>
            <person name="Wang T."/>
            <person name="Liu H."/>
            <person name="Zhang C."/>
            <person name="Guo J."/>
            <person name="Wang Q."/>
            <person name="Liang K."/>
            <person name="Zhang Z."/>
        </authorList>
    </citation>
    <scope>NUCLEOTIDE SEQUENCE [LARGE SCALE GENOMIC DNA]</scope>
    <source>
        <strain evidence="2 3">WHSC-8</strain>
    </source>
</reference>
<dbReference type="Pfam" id="PF13687">
    <property type="entry name" value="DUF4153"/>
    <property type="match status" value="1"/>
</dbReference>
<feature type="transmembrane region" description="Helical" evidence="1">
    <location>
        <begin position="207"/>
        <end position="232"/>
    </location>
</feature>
<feature type="transmembrane region" description="Helical" evidence="1">
    <location>
        <begin position="42"/>
        <end position="59"/>
    </location>
</feature>
<keyword evidence="1" id="KW-1133">Transmembrane helix</keyword>
<feature type="transmembrane region" description="Helical" evidence="1">
    <location>
        <begin position="96"/>
        <end position="116"/>
    </location>
</feature>
<reference evidence="2 3" key="2">
    <citation type="submission" date="2015-02" db="EMBL/GenBank/DDBJ databases">
        <title>The complete genome of Sphingomonas hengshuiensis sp. WHSC-8 isolated from soil of Hengshui Lake.</title>
        <authorList>
            <person name="Wei S."/>
            <person name="Guo J."/>
            <person name="Su C."/>
            <person name="Wu R."/>
            <person name="Zhang Z."/>
            <person name="Liang K."/>
            <person name="Li H."/>
            <person name="Wang T."/>
            <person name="Liu H."/>
            <person name="Zhang C."/>
            <person name="Li Z."/>
            <person name="Wang Q."/>
            <person name="Meng J."/>
        </authorList>
    </citation>
    <scope>NUCLEOTIDE SEQUENCE [LARGE SCALE GENOMIC DNA]</scope>
    <source>
        <strain evidence="2 3">WHSC-8</strain>
    </source>
</reference>
<proteinExistence type="predicted"/>
<feature type="transmembrane region" description="Helical" evidence="1">
    <location>
        <begin position="276"/>
        <end position="301"/>
    </location>
</feature>
<evidence type="ECO:0000313" key="2">
    <source>
        <dbReference type="EMBL" id="AJP74464.1"/>
    </source>
</evidence>
<feature type="transmembrane region" description="Helical" evidence="1">
    <location>
        <begin position="244"/>
        <end position="264"/>
    </location>
</feature>
<dbReference type="EMBL" id="CP010836">
    <property type="protein sequence ID" value="AJP74464.1"/>
    <property type="molecule type" value="Genomic_DNA"/>
</dbReference>
<keyword evidence="1" id="KW-0812">Transmembrane</keyword>